<comment type="caution">
    <text evidence="3">The sequence shown here is derived from an EMBL/GenBank/DDBJ whole genome shotgun (WGS) entry which is preliminary data.</text>
</comment>
<dbReference type="Proteomes" id="UP000229753">
    <property type="component" value="Unassembled WGS sequence"/>
</dbReference>
<dbReference type="PANTHER" id="PTHR33490">
    <property type="entry name" value="BLR5614 PROTEIN-RELATED"/>
    <property type="match status" value="1"/>
</dbReference>
<name>A0A2M7TNJ9_9BACT</name>
<dbReference type="SUPFAM" id="SSF54001">
    <property type="entry name" value="Cysteine proteinases"/>
    <property type="match status" value="1"/>
</dbReference>
<dbReference type="EMBL" id="PFNO01000044">
    <property type="protein sequence ID" value="PIZ49610.1"/>
    <property type="molecule type" value="Genomic_DNA"/>
</dbReference>
<dbReference type="Pfam" id="PF01841">
    <property type="entry name" value="Transglut_core"/>
    <property type="match status" value="1"/>
</dbReference>
<organism evidence="3 4">
    <name type="scientific">Candidatus Woesebacteria bacterium CG_4_10_14_0_2_um_filter_39_14</name>
    <dbReference type="NCBI Taxonomy" id="1975054"/>
    <lineage>
        <taxon>Bacteria</taxon>
        <taxon>Candidatus Woeseibacteriota</taxon>
    </lineage>
</organism>
<dbReference type="PANTHER" id="PTHR33490:SF6">
    <property type="entry name" value="SLL1049 PROTEIN"/>
    <property type="match status" value="1"/>
</dbReference>
<protein>
    <recommendedName>
        <fullName evidence="2">Transglutaminase-like domain-containing protein</fullName>
    </recommendedName>
</protein>
<feature type="domain" description="Transglutaminase-like" evidence="2">
    <location>
        <begin position="348"/>
        <end position="420"/>
    </location>
</feature>
<dbReference type="SMART" id="SM00460">
    <property type="entry name" value="TGc"/>
    <property type="match status" value="1"/>
</dbReference>
<evidence type="ECO:0000259" key="2">
    <source>
        <dbReference type="SMART" id="SM00460"/>
    </source>
</evidence>
<evidence type="ECO:0000313" key="4">
    <source>
        <dbReference type="Proteomes" id="UP000229753"/>
    </source>
</evidence>
<dbReference type="InterPro" id="IPR038765">
    <property type="entry name" value="Papain-like_cys_pep_sf"/>
</dbReference>
<keyword evidence="1" id="KW-0812">Transmembrane</keyword>
<dbReference type="AlphaFoldDB" id="A0A2M7TNJ9"/>
<proteinExistence type="predicted"/>
<dbReference type="Gene3D" id="3.10.620.30">
    <property type="match status" value="1"/>
</dbReference>
<reference evidence="4" key="1">
    <citation type="submission" date="2017-09" db="EMBL/GenBank/DDBJ databases">
        <title>Depth-based differentiation of microbial function through sediment-hosted aquifers and enrichment of novel symbionts in the deep terrestrial subsurface.</title>
        <authorList>
            <person name="Probst A.J."/>
            <person name="Ladd B."/>
            <person name="Jarett J.K."/>
            <person name="Geller-Mcgrath D.E."/>
            <person name="Sieber C.M.K."/>
            <person name="Emerson J.B."/>
            <person name="Anantharaman K."/>
            <person name="Thomas B.C."/>
            <person name="Malmstrom R."/>
            <person name="Stieglmeier M."/>
            <person name="Klingl A."/>
            <person name="Woyke T."/>
            <person name="Ryan C.M."/>
            <person name="Banfield J.F."/>
        </authorList>
    </citation>
    <scope>NUCLEOTIDE SEQUENCE [LARGE SCALE GENOMIC DNA]</scope>
</reference>
<keyword evidence="1" id="KW-0472">Membrane</keyword>
<dbReference type="InterPro" id="IPR002931">
    <property type="entry name" value="Transglutaminase-like"/>
</dbReference>
<gene>
    <name evidence="3" type="ORF">COY29_01430</name>
</gene>
<feature type="transmembrane region" description="Helical" evidence="1">
    <location>
        <begin position="575"/>
        <end position="598"/>
    </location>
</feature>
<feature type="transmembrane region" description="Helical" evidence="1">
    <location>
        <begin position="7"/>
        <end position="27"/>
    </location>
</feature>
<keyword evidence="1" id="KW-1133">Transmembrane helix</keyword>
<evidence type="ECO:0000313" key="3">
    <source>
        <dbReference type="EMBL" id="PIZ49610.1"/>
    </source>
</evidence>
<accession>A0A2M7TNJ9</accession>
<evidence type="ECO:0000256" key="1">
    <source>
        <dbReference type="SAM" id="Phobius"/>
    </source>
</evidence>
<sequence length="619" mass="70503">MIKIFKYLFIFLIVNFTFYILHSDVFAKDFSSFYKVTYEFDKNGDSEVTQEISLINQVSNLYVSQYSLSLIGGEISHVEAYDKIGPIKTKIEQKGETTILTLDFNEKVVGKDKILSFILKYKDTGLAKKEGNLWQISIPKLANWQDIDEFQVLIKVPLEYGKISVINPNPLENKTSGGFYNLSFKKENLINFGVAATFGQYQTFNFKIGYQLKNQTGSATIESVAIPPDTNYQTVYFESIIPEPKDVKVDEDGNWLAFYEVPPNEELMIEAKGKVDIFPSPKNSEKNPTPNKDFLSSTKYWEANNQKIIELSSKLKTPENIYKFVVKTLSYDFQDIKNRTLRTGSIAALENPEASTCSQFTDLFIALCRASGIPTREVVGYAYTDNQQIKQIAEESDLLHSWPEYFDTIRNTWIAVDPTWGNTTGGLDYFNKFDMAHFAFVIHGKNDILPLPPGASLDEKQKRINITFGEDVPKSFQQKVNIEEVTPSIVYSLKSNKLKILFKNNTGIALNSEKVESPLSVIIPNQWYFERILPFSQFEIEFSLKPKEMFKDYTQELTFSFGEDKIKYNIKVKSLLLRSAAFLGGILSAAIIVLLSSIKKNSCKPKDKDVIVQEDSRGQ</sequence>